<name>Q319T1_PROM9</name>
<dbReference type="HOGENOM" id="CLU_024920_1_2_3"/>
<keyword evidence="2" id="KW-1133">Transmembrane helix</keyword>
<dbReference type="STRING" id="74546.PMT9312_1305"/>
<dbReference type="GO" id="GO:0016780">
    <property type="term" value="F:phosphotransferase activity, for other substituted phosphate groups"/>
    <property type="evidence" value="ECO:0007669"/>
    <property type="project" value="TreeGrafter"/>
</dbReference>
<evidence type="ECO:0000259" key="3">
    <source>
        <dbReference type="Pfam" id="PF02397"/>
    </source>
</evidence>
<evidence type="ECO:0000313" key="5">
    <source>
        <dbReference type="Proteomes" id="UP000002715"/>
    </source>
</evidence>
<dbReference type="InterPro" id="IPR003362">
    <property type="entry name" value="Bact_transf"/>
</dbReference>
<protein>
    <submittedName>
        <fullName evidence="4">Sugar transferases involved in lipopolysaccharide synthesis-like protein</fullName>
    </submittedName>
</protein>
<dbReference type="PANTHER" id="PTHR30576:SF20">
    <property type="entry name" value="QUINOVOSAMINEPHOSPHOTRANSFERAE-RELATED"/>
    <property type="match status" value="1"/>
</dbReference>
<evidence type="ECO:0000256" key="1">
    <source>
        <dbReference type="ARBA" id="ARBA00006464"/>
    </source>
</evidence>
<keyword evidence="4" id="KW-0808">Transferase</keyword>
<dbReference type="OrthoDB" id="570875at2"/>
<proteinExistence type="inferred from homology"/>
<sequence>MKRVFDLIFSFLGLILLFPIIIIACFGIYLQDQHTPFYIAKRTGKNNKNFNMIKLRSMIVNAEKNKVDSTSSNDPRITKIGRFIRKLKLDELSQLFNVFIGEMSLVGPRPNVKRETDLYTKVEKNLLRVKPGITDFASIIFSDESEILKNVDDPDISYNQLIRPWKSRLGLFYIKKQSIQLDILIIIFTILSFFSREFSLILINKTLLKLDAPKDLCKLSLRKDKLKPTPPPGSNEIVVTRET</sequence>
<feature type="transmembrane region" description="Helical" evidence="2">
    <location>
        <begin position="7"/>
        <end position="30"/>
    </location>
</feature>
<dbReference type="PANTHER" id="PTHR30576">
    <property type="entry name" value="COLANIC BIOSYNTHESIS UDP-GLUCOSE LIPID CARRIER TRANSFERASE"/>
    <property type="match status" value="1"/>
</dbReference>
<dbReference type="eggNOG" id="COG2148">
    <property type="taxonomic scope" value="Bacteria"/>
</dbReference>
<reference evidence="5" key="1">
    <citation type="submission" date="2005-07" db="EMBL/GenBank/DDBJ databases">
        <title>Complete sequence of Prochlorococcus marinus str. MIT 9312.</title>
        <authorList>
            <consortium name="US DOE Joint Genome Institute"/>
            <person name="Copeland A."/>
            <person name="Lucas S."/>
            <person name="Lapidus A."/>
            <person name="Barry K."/>
            <person name="Detter J.C."/>
            <person name="Glavina T."/>
            <person name="Hammon N."/>
            <person name="Israni S."/>
            <person name="Pitluck S."/>
            <person name="Thiel J."/>
            <person name="Schmutz J."/>
            <person name="Larimer F."/>
            <person name="Land M."/>
            <person name="Kyrpides N."/>
            <person name="Lykidis A."/>
            <person name="Richardson P."/>
        </authorList>
    </citation>
    <scope>NUCLEOTIDE SEQUENCE [LARGE SCALE GENOMIC DNA]</scope>
    <source>
        <strain evidence="5">MIT 9312</strain>
    </source>
</reference>
<comment type="similarity">
    <text evidence="1">Belongs to the bacterial sugar transferase family.</text>
</comment>
<evidence type="ECO:0000256" key="2">
    <source>
        <dbReference type="SAM" id="Phobius"/>
    </source>
</evidence>
<gene>
    <name evidence="4" type="ordered locus">PMT9312_1305</name>
</gene>
<dbReference type="AlphaFoldDB" id="Q319T1"/>
<organism evidence="4 5">
    <name type="scientific">Prochlorococcus marinus (strain MIT 9312)</name>
    <dbReference type="NCBI Taxonomy" id="74546"/>
    <lineage>
        <taxon>Bacteria</taxon>
        <taxon>Bacillati</taxon>
        <taxon>Cyanobacteriota</taxon>
        <taxon>Cyanophyceae</taxon>
        <taxon>Synechococcales</taxon>
        <taxon>Prochlorococcaceae</taxon>
        <taxon>Prochlorococcus</taxon>
    </lineage>
</organism>
<dbReference type="Proteomes" id="UP000002715">
    <property type="component" value="Chromosome"/>
</dbReference>
<accession>Q319T1</accession>
<dbReference type="RefSeq" id="WP_011376850.1">
    <property type="nucleotide sequence ID" value="NC_007577.1"/>
</dbReference>
<dbReference type="Pfam" id="PF02397">
    <property type="entry name" value="Bac_transf"/>
    <property type="match status" value="1"/>
</dbReference>
<feature type="domain" description="Bacterial sugar transferase" evidence="3">
    <location>
        <begin position="2"/>
        <end position="194"/>
    </location>
</feature>
<keyword evidence="2" id="KW-0472">Membrane</keyword>
<keyword evidence="2" id="KW-0812">Transmembrane</keyword>
<dbReference type="PROSITE" id="PS51257">
    <property type="entry name" value="PROKAR_LIPOPROTEIN"/>
    <property type="match status" value="1"/>
</dbReference>
<dbReference type="KEGG" id="pmi:PMT9312_1305"/>
<evidence type="ECO:0000313" key="4">
    <source>
        <dbReference type="EMBL" id="ABB50364.1"/>
    </source>
</evidence>
<dbReference type="EMBL" id="CP000111">
    <property type="protein sequence ID" value="ABB50364.1"/>
    <property type="molecule type" value="Genomic_DNA"/>
</dbReference>